<gene>
    <name evidence="2" type="ORF">N1851_028897</name>
</gene>
<evidence type="ECO:0000313" key="3">
    <source>
        <dbReference type="Proteomes" id="UP001174136"/>
    </source>
</evidence>
<reference evidence="2" key="1">
    <citation type="journal article" date="2023" name="Front. Mar. Sci.">
        <title>A new Merluccius polli reference genome to investigate the effects of global change in West African waters.</title>
        <authorList>
            <person name="Mateo J.L."/>
            <person name="Blanco-Fernandez C."/>
            <person name="Garcia-Vazquez E."/>
            <person name="Machado-Schiaffino G."/>
        </authorList>
    </citation>
    <scope>NUCLEOTIDE SEQUENCE</scope>
    <source>
        <strain evidence="2">C29</strain>
        <tissue evidence="2">Fin</tissue>
    </source>
</reference>
<accession>A0AA47M7V5</accession>
<dbReference type="AlphaFoldDB" id="A0AA47M7V5"/>
<dbReference type="PANTHER" id="PTHR31025">
    <property type="entry name" value="SI:CH211-196P9.1-RELATED"/>
    <property type="match status" value="1"/>
</dbReference>
<name>A0AA47M7V5_MERPO</name>
<feature type="region of interest" description="Disordered" evidence="1">
    <location>
        <begin position="183"/>
        <end position="231"/>
    </location>
</feature>
<comment type="caution">
    <text evidence="2">The sequence shown here is derived from an EMBL/GenBank/DDBJ whole genome shotgun (WGS) entry which is preliminary data.</text>
</comment>
<keyword evidence="3" id="KW-1185">Reference proteome</keyword>
<dbReference type="PANTHER" id="PTHR31025:SF31">
    <property type="entry name" value="SI:CH211-166E11.5"/>
    <property type="match status" value="1"/>
</dbReference>
<protein>
    <submittedName>
        <fullName evidence="2">Uncharacterized protein</fullName>
    </submittedName>
</protein>
<feature type="compositionally biased region" description="Low complexity" evidence="1">
    <location>
        <begin position="183"/>
        <end position="211"/>
    </location>
</feature>
<organism evidence="2 3">
    <name type="scientific">Merluccius polli</name>
    <name type="common">Benguela hake</name>
    <name type="synonym">Merluccius cadenati</name>
    <dbReference type="NCBI Taxonomy" id="89951"/>
    <lineage>
        <taxon>Eukaryota</taxon>
        <taxon>Metazoa</taxon>
        <taxon>Chordata</taxon>
        <taxon>Craniata</taxon>
        <taxon>Vertebrata</taxon>
        <taxon>Euteleostomi</taxon>
        <taxon>Actinopterygii</taxon>
        <taxon>Neopterygii</taxon>
        <taxon>Teleostei</taxon>
        <taxon>Neoteleostei</taxon>
        <taxon>Acanthomorphata</taxon>
        <taxon>Zeiogadaria</taxon>
        <taxon>Gadariae</taxon>
        <taxon>Gadiformes</taxon>
        <taxon>Gadoidei</taxon>
        <taxon>Merlucciidae</taxon>
        <taxon>Merluccius</taxon>
    </lineage>
</organism>
<evidence type="ECO:0000256" key="1">
    <source>
        <dbReference type="SAM" id="MobiDB-lite"/>
    </source>
</evidence>
<evidence type="ECO:0000313" key="2">
    <source>
        <dbReference type="EMBL" id="KAK0135263.1"/>
    </source>
</evidence>
<sequence>MRNSFETQSIEKKRDAVVCCLIDYLGERQEDLFHDCQECEDYTDKTMKVIVMHNVMAEEDPSEVSIVIEGNKVMKGCGSRTKACVLLMGLIYSLNLEYPKQLKYTFEAFQKLFLELDGGKLQKKTFGFAQGAPGTPALHPSVPIRASPTPSFPQSPMQFPLAISESSFSFVSLDFTSSSFPSSRSSFPSSHSSFPSSFSSFPSSRSSFPSSLDPPPWPCLSRKTSTPSMRR</sequence>
<dbReference type="Proteomes" id="UP001174136">
    <property type="component" value="Unassembled WGS sequence"/>
</dbReference>
<feature type="compositionally biased region" description="Polar residues" evidence="1">
    <location>
        <begin position="222"/>
        <end position="231"/>
    </location>
</feature>
<dbReference type="EMBL" id="JAOPHQ010005445">
    <property type="protein sequence ID" value="KAK0135263.1"/>
    <property type="molecule type" value="Genomic_DNA"/>
</dbReference>
<proteinExistence type="predicted"/>